<dbReference type="Gene3D" id="3.40.50.720">
    <property type="entry name" value="NAD(P)-binding Rossmann-like Domain"/>
    <property type="match status" value="1"/>
</dbReference>
<dbReference type="PROSITE" id="PS00059">
    <property type="entry name" value="ADH_ZINC"/>
    <property type="match status" value="1"/>
</dbReference>
<evidence type="ECO:0000259" key="8">
    <source>
        <dbReference type="SMART" id="SM00829"/>
    </source>
</evidence>
<dbReference type="InterPro" id="IPR011032">
    <property type="entry name" value="GroES-like_sf"/>
</dbReference>
<gene>
    <name evidence="9" type="ORF">SAMN05661010_00094</name>
</gene>
<dbReference type="OrthoDB" id="9770544at2"/>
<dbReference type="GO" id="GO:0051903">
    <property type="term" value="F:S-(hydroxymethyl)glutathione dehydrogenase [NAD(P)+] activity"/>
    <property type="evidence" value="ECO:0007669"/>
    <property type="project" value="TreeGrafter"/>
</dbReference>
<dbReference type="Gene3D" id="3.90.180.10">
    <property type="entry name" value="Medium-chain alcohol dehydrogenases, catalytic domain"/>
    <property type="match status" value="1"/>
</dbReference>
<dbReference type="STRING" id="119000.SAMN05661010_00094"/>
<keyword evidence="2 6" id="KW-0479">Metal-binding</keyword>
<dbReference type="InterPro" id="IPR013149">
    <property type="entry name" value="ADH-like_C"/>
</dbReference>
<dbReference type="SUPFAM" id="SSF50129">
    <property type="entry name" value="GroES-like"/>
    <property type="match status" value="2"/>
</dbReference>
<evidence type="ECO:0000256" key="7">
    <source>
        <dbReference type="SAM" id="Phobius"/>
    </source>
</evidence>
<reference evidence="9 10" key="1">
    <citation type="submission" date="2016-10" db="EMBL/GenBank/DDBJ databases">
        <authorList>
            <person name="de Groot N.N."/>
        </authorList>
    </citation>
    <scope>NUCLEOTIDE SEQUENCE [LARGE SCALE GENOMIC DNA]</scope>
    <source>
        <strain evidence="9 10">DSM 14789</strain>
    </source>
</reference>
<dbReference type="InterPro" id="IPR036291">
    <property type="entry name" value="NAD(P)-bd_dom_sf"/>
</dbReference>
<keyword evidence="7" id="KW-0472">Membrane</keyword>
<evidence type="ECO:0000313" key="9">
    <source>
        <dbReference type="EMBL" id="SDK78976.1"/>
    </source>
</evidence>
<evidence type="ECO:0000256" key="6">
    <source>
        <dbReference type="RuleBase" id="RU361277"/>
    </source>
</evidence>
<dbReference type="RefSeq" id="WP_089724461.1">
    <property type="nucleotide sequence ID" value="NZ_FNGI01000001.1"/>
</dbReference>
<evidence type="ECO:0000256" key="4">
    <source>
        <dbReference type="ARBA" id="ARBA00023002"/>
    </source>
</evidence>
<keyword evidence="4" id="KW-0560">Oxidoreductase</keyword>
<evidence type="ECO:0000313" key="10">
    <source>
        <dbReference type="Proteomes" id="UP000198654"/>
    </source>
</evidence>
<evidence type="ECO:0000256" key="5">
    <source>
        <dbReference type="ARBA" id="ARBA00023027"/>
    </source>
</evidence>
<keyword evidence="5" id="KW-0520">NAD</keyword>
<dbReference type="PANTHER" id="PTHR43880">
    <property type="entry name" value="ALCOHOL DEHYDROGENASE"/>
    <property type="match status" value="1"/>
</dbReference>
<dbReference type="Pfam" id="PF08240">
    <property type="entry name" value="ADH_N"/>
    <property type="match status" value="1"/>
</dbReference>
<sequence>MHTRAAILRARPVERPYSETRPLAIETFELSGPGHGELLLKIHAAGLCHSDLSTIDGNRSRPVPMVLGHEAAGEVIEVGAGVHDFAVGDHVVCSFVPSCGHCGYCADGRAALCTHGAKANNEGTLLGGERRLAQDGSGIHHHLGISGFAEYAVVARESLVKIDPALAYDIAALFGCAVLTGVGAVIHTANLRLGQSVLVVGLGGVGLSAVLGALAGGASQVIAADIDPAKLDKARELGATASVDPRDEKALQQVRDLTGGGVNVAAEFAGVPSALEFAFAATARGGTTVTAGLPHPDTRVSISPVQMVAEERSLKGSYLGGHVPKLDIPEYIALYQAGRLPIDKLLTHRLSLDEINIGFERLASGEAIRQVVTF</sequence>
<dbReference type="InterPro" id="IPR002328">
    <property type="entry name" value="ADH_Zn_CS"/>
</dbReference>
<feature type="transmembrane region" description="Helical" evidence="7">
    <location>
        <begin position="198"/>
        <end position="223"/>
    </location>
</feature>
<comment type="cofactor">
    <cofactor evidence="1 6">
        <name>Zn(2+)</name>
        <dbReference type="ChEBI" id="CHEBI:29105"/>
    </cofactor>
</comment>
<dbReference type="GO" id="GO:0008270">
    <property type="term" value="F:zinc ion binding"/>
    <property type="evidence" value="ECO:0007669"/>
    <property type="project" value="InterPro"/>
</dbReference>
<dbReference type="Proteomes" id="UP000198654">
    <property type="component" value="Unassembled WGS sequence"/>
</dbReference>
<dbReference type="CDD" id="cd08281">
    <property type="entry name" value="liver_ADH_like1"/>
    <property type="match status" value="1"/>
</dbReference>
<dbReference type="SUPFAM" id="SSF51735">
    <property type="entry name" value="NAD(P)-binding Rossmann-fold domains"/>
    <property type="match status" value="1"/>
</dbReference>
<dbReference type="FunFam" id="3.40.50.720:FF:000003">
    <property type="entry name" value="S-(hydroxymethyl)glutathione dehydrogenase"/>
    <property type="match status" value="1"/>
</dbReference>
<dbReference type="GO" id="GO:0046294">
    <property type="term" value="P:formaldehyde catabolic process"/>
    <property type="evidence" value="ECO:0007669"/>
    <property type="project" value="TreeGrafter"/>
</dbReference>
<keyword evidence="10" id="KW-1185">Reference proteome</keyword>
<dbReference type="InterPro" id="IPR020843">
    <property type="entry name" value="ER"/>
</dbReference>
<feature type="domain" description="Enoyl reductase (ER)" evidence="8">
    <location>
        <begin position="18"/>
        <end position="372"/>
    </location>
</feature>
<feature type="transmembrane region" description="Helical" evidence="7">
    <location>
        <begin position="166"/>
        <end position="186"/>
    </location>
</feature>
<evidence type="ECO:0000256" key="3">
    <source>
        <dbReference type="ARBA" id="ARBA00022833"/>
    </source>
</evidence>
<proteinExistence type="inferred from homology"/>
<organism evidence="9 10">
    <name type="scientific">Modicisalibacter muralis</name>
    <dbReference type="NCBI Taxonomy" id="119000"/>
    <lineage>
        <taxon>Bacteria</taxon>
        <taxon>Pseudomonadati</taxon>
        <taxon>Pseudomonadota</taxon>
        <taxon>Gammaproteobacteria</taxon>
        <taxon>Oceanospirillales</taxon>
        <taxon>Halomonadaceae</taxon>
        <taxon>Modicisalibacter</taxon>
    </lineage>
</organism>
<accession>A0A1G9ES56</accession>
<dbReference type="SMART" id="SM00829">
    <property type="entry name" value="PKS_ER"/>
    <property type="match status" value="1"/>
</dbReference>
<dbReference type="InterPro" id="IPR013154">
    <property type="entry name" value="ADH-like_N"/>
</dbReference>
<dbReference type="PANTHER" id="PTHR43880:SF12">
    <property type="entry name" value="ALCOHOL DEHYDROGENASE CLASS-3"/>
    <property type="match status" value="1"/>
</dbReference>
<keyword evidence="7" id="KW-1133">Transmembrane helix</keyword>
<protein>
    <submittedName>
        <fullName evidence="9">Alcohol dehydrogenase</fullName>
    </submittedName>
</protein>
<comment type="similarity">
    <text evidence="6">Belongs to the zinc-containing alcohol dehydrogenase family.</text>
</comment>
<dbReference type="GO" id="GO:0005829">
    <property type="term" value="C:cytosol"/>
    <property type="evidence" value="ECO:0007669"/>
    <property type="project" value="TreeGrafter"/>
</dbReference>
<keyword evidence="3 6" id="KW-0862">Zinc</keyword>
<dbReference type="EMBL" id="FNGI01000001">
    <property type="protein sequence ID" value="SDK78976.1"/>
    <property type="molecule type" value="Genomic_DNA"/>
</dbReference>
<evidence type="ECO:0000256" key="1">
    <source>
        <dbReference type="ARBA" id="ARBA00001947"/>
    </source>
</evidence>
<evidence type="ECO:0000256" key="2">
    <source>
        <dbReference type="ARBA" id="ARBA00022723"/>
    </source>
</evidence>
<keyword evidence="7" id="KW-0812">Transmembrane</keyword>
<dbReference type="AlphaFoldDB" id="A0A1G9ES56"/>
<dbReference type="Pfam" id="PF00107">
    <property type="entry name" value="ADH_zinc_N"/>
    <property type="match status" value="1"/>
</dbReference>
<name>A0A1G9ES56_9GAMM</name>